<keyword evidence="2" id="KW-0040">ANK repeat</keyword>
<dbReference type="InterPro" id="IPR036770">
    <property type="entry name" value="Ankyrin_rpt-contain_sf"/>
</dbReference>
<proteinExistence type="predicted"/>
<keyword evidence="5" id="KW-1185">Reference proteome</keyword>
<dbReference type="GO" id="GO:0016020">
    <property type="term" value="C:membrane"/>
    <property type="evidence" value="ECO:0007669"/>
    <property type="project" value="InterPro"/>
</dbReference>
<evidence type="ECO:0000313" key="5">
    <source>
        <dbReference type="Proteomes" id="UP000756346"/>
    </source>
</evidence>
<dbReference type="GeneID" id="70186764"/>
<dbReference type="SUPFAM" id="SSF48403">
    <property type="entry name" value="Ankyrin repeat"/>
    <property type="match status" value="1"/>
</dbReference>
<dbReference type="InterPro" id="IPR002110">
    <property type="entry name" value="Ankyrin_rpt"/>
</dbReference>
<evidence type="ECO:0000313" key="4">
    <source>
        <dbReference type="EMBL" id="KAH7020793.1"/>
    </source>
</evidence>
<gene>
    <name evidence="4" type="ORF">B0I36DRAFT_353537</name>
</gene>
<evidence type="ECO:0000256" key="3">
    <source>
        <dbReference type="SAM" id="MobiDB-lite"/>
    </source>
</evidence>
<feature type="compositionally biased region" description="Acidic residues" evidence="3">
    <location>
        <begin position="741"/>
        <end position="751"/>
    </location>
</feature>
<evidence type="ECO:0000256" key="1">
    <source>
        <dbReference type="ARBA" id="ARBA00022553"/>
    </source>
</evidence>
<reference evidence="4" key="1">
    <citation type="journal article" date="2021" name="Nat. Commun.">
        <title>Genetic determinants of endophytism in the Arabidopsis root mycobiome.</title>
        <authorList>
            <person name="Mesny F."/>
            <person name="Miyauchi S."/>
            <person name="Thiergart T."/>
            <person name="Pickel B."/>
            <person name="Atanasova L."/>
            <person name="Karlsson M."/>
            <person name="Huettel B."/>
            <person name="Barry K.W."/>
            <person name="Haridas S."/>
            <person name="Chen C."/>
            <person name="Bauer D."/>
            <person name="Andreopoulos W."/>
            <person name="Pangilinan J."/>
            <person name="LaButti K."/>
            <person name="Riley R."/>
            <person name="Lipzen A."/>
            <person name="Clum A."/>
            <person name="Drula E."/>
            <person name="Henrissat B."/>
            <person name="Kohler A."/>
            <person name="Grigoriev I.V."/>
            <person name="Martin F.M."/>
            <person name="Hacquard S."/>
        </authorList>
    </citation>
    <scope>NUCLEOTIDE SEQUENCE</scope>
    <source>
        <strain evidence="4">MPI-CAGE-CH-0230</strain>
    </source>
</reference>
<dbReference type="GO" id="GO:0004969">
    <property type="term" value="F:histamine receptor activity"/>
    <property type="evidence" value="ECO:0007669"/>
    <property type="project" value="InterPro"/>
</dbReference>
<dbReference type="Gene3D" id="1.25.40.20">
    <property type="entry name" value="Ankyrin repeat-containing domain"/>
    <property type="match status" value="1"/>
</dbReference>
<name>A0A9P8XV78_9PEZI</name>
<feature type="compositionally biased region" description="Low complexity" evidence="3">
    <location>
        <begin position="615"/>
        <end position="627"/>
    </location>
</feature>
<dbReference type="RefSeq" id="XP_046006994.1">
    <property type="nucleotide sequence ID" value="XM_046157218.1"/>
</dbReference>
<evidence type="ECO:0008006" key="6">
    <source>
        <dbReference type="Google" id="ProtNLM"/>
    </source>
</evidence>
<evidence type="ECO:0000256" key="2">
    <source>
        <dbReference type="PROSITE-ProRule" id="PRU00023"/>
    </source>
</evidence>
<dbReference type="EMBL" id="JAGTJQ010000010">
    <property type="protein sequence ID" value="KAH7020793.1"/>
    <property type="molecule type" value="Genomic_DNA"/>
</dbReference>
<comment type="caution">
    <text evidence="4">The sequence shown here is derived from an EMBL/GenBank/DDBJ whole genome shotgun (WGS) entry which is preliminary data.</text>
</comment>
<dbReference type="Proteomes" id="UP000756346">
    <property type="component" value="Unassembled WGS sequence"/>
</dbReference>
<feature type="compositionally biased region" description="Gly residues" evidence="3">
    <location>
        <begin position="717"/>
        <end position="727"/>
    </location>
</feature>
<dbReference type="InterPro" id="IPR003980">
    <property type="entry name" value="Histamine_H3_rcpt"/>
</dbReference>
<dbReference type="PROSITE" id="PS50088">
    <property type="entry name" value="ANK_REPEAT"/>
    <property type="match status" value="1"/>
</dbReference>
<accession>A0A9P8XV78</accession>
<feature type="compositionally biased region" description="Pro residues" evidence="3">
    <location>
        <begin position="497"/>
        <end position="517"/>
    </location>
</feature>
<feature type="repeat" description="ANK" evidence="2">
    <location>
        <begin position="112"/>
        <end position="144"/>
    </location>
</feature>
<feature type="compositionally biased region" description="Basic and acidic residues" evidence="3">
    <location>
        <begin position="483"/>
        <end position="494"/>
    </location>
</feature>
<sequence length="848" mass="93188">MAPRLESLPGEILDYILGYLIGHPVGTLRREDKIDCLALSHLSQCSRFLSQRLEHILFGTTGTLLTANRHGCMTGNLHALRKAAAHGAPPGVVRHSGMTYVEGVDSYHRTYARRSSLLTALEFGQAEAFDLLLELGAGFDARDYNGLDGMEWEWDLLALAQKLAEPQHEAQLTAFVRATAETPSWGANGTGREEHSQASAVVTKMPLGTMVLTRSLKFLRVLFEQGRPWRVNWAMVQGLSSGPDRNSQRPLTPLSAACLRGDMAVFELVRAAGAQVDFSYTLREQHASKHSHIPIFMAAEYMATSGGDTRFLDICVAAGADINQTCHSHPSTGRRLDWHRQRPPHVCTTPLLTYLDAAFDLQEQPVPPADQDEDVSRAPRPQFKTTALTPREGVAYLVSVHGARATSPNIPPRASNLRYPAVKFWDRVFGAIPSPVELLLAKHGICTSLEDPAFFSVIKLLLSTEGAANVPDMVRTMVRFDSDQAPRASDEDARGSPAPPTCPPSPPPPPPPPPPHPSSAQQQAHEAQLWEQRFLPLYKPMLSSLSSEERALALRQLVLDKVRLRIWALTPGKWLGLRAVGRASIRFLVEAGADINYVHVSNKDNSEGYIKHDNNNSSNNNNNNNNNNDERCTSLGVSPRTNMCTRETGMNLLHKAIHEFVLHGGGLGGDQMHDHPAGYACAYTGRVARAMGEFLLFLIGLGADPERGGVSGEKEQGGGLDNGGGANPGCSHDTDRHNDHEDDDGDDDDDDEHGHATPADALLALVAQGRVRYPGGTLEQALMYLVTVLRQRRLPELGQVERYSGKRKQFREHSRTREREWWYQPGERGCDAELDARVAMCYIEGRGG</sequence>
<dbReference type="PRINTS" id="PR01471">
    <property type="entry name" value="HISTAMINEH3R"/>
</dbReference>
<dbReference type="AlphaFoldDB" id="A0A9P8XV78"/>
<keyword evidence="1" id="KW-0597">Phosphoprotein</keyword>
<protein>
    <recommendedName>
        <fullName evidence="6">Ankyrin repeat-containing domain protein</fullName>
    </recommendedName>
</protein>
<feature type="region of interest" description="Disordered" evidence="3">
    <location>
        <begin position="483"/>
        <end position="526"/>
    </location>
</feature>
<feature type="region of interest" description="Disordered" evidence="3">
    <location>
        <begin position="708"/>
        <end position="756"/>
    </location>
</feature>
<dbReference type="OrthoDB" id="4508560at2759"/>
<organism evidence="4 5">
    <name type="scientific">Microdochium trichocladiopsis</name>
    <dbReference type="NCBI Taxonomy" id="1682393"/>
    <lineage>
        <taxon>Eukaryota</taxon>
        <taxon>Fungi</taxon>
        <taxon>Dikarya</taxon>
        <taxon>Ascomycota</taxon>
        <taxon>Pezizomycotina</taxon>
        <taxon>Sordariomycetes</taxon>
        <taxon>Xylariomycetidae</taxon>
        <taxon>Xylariales</taxon>
        <taxon>Microdochiaceae</taxon>
        <taxon>Microdochium</taxon>
    </lineage>
</organism>
<feature type="region of interest" description="Disordered" evidence="3">
    <location>
        <begin position="608"/>
        <end position="634"/>
    </location>
</feature>